<gene>
    <name evidence="3" type="ORF">GCM10025778_34040</name>
</gene>
<dbReference type="PANTHER" id="PTHR46401">
    <property type="entry name" value="GLYCOSYLTRANSFERASE WBBK-RELATED"/>
    <property type="match status" value="1"/>
</dbReference>
<evidence type="ECO:0000259" key="2">
    <source>
        <dbReference type="Pfam" id="PF00534"/>
    </source>
</evidence>
<dbReference type="InterPro" id="IPR001296">
    <property type="entry name" value="Glyco_trans_1"/>
</dbReference>
<evidence type="ECO:0000313" key="3">
    <source>
        <dbReference type="EMBL" id="GAA5228865.1"/>
    </source>
</evidence>
<dbReference type="CDD" id="cd03801">
    <property type="entry name" value="GT4_PimA-like"/>
    <property type="match status" value="1"/>
</dbReference>
<dbReference type="RefSeq" id="WP_210101296.1">
    <property type="nucleotide sequence ID" value="NZ_BAABLK010000091.1"/>
</dbReference>
<dbReference type="SUPFAM" id="SSF53756">
    <property type="entry name" value="UDP-Glycosyltransferase/glycogen phosphorylase"/>
    <property type="match status" value="1"/>
</dbReference>
<dbReference type="PANTHER" id="PTHR46401:SF2">
    <property type="entry name" value="GLYCOSYLTRANSFERASE WBBK-RELATED"/>
    <property type="match status" value="1"/>
</dbReference>
<proteinExistence type="predicted"/>
<reference evidence="4" key="1">
    <citation type="journal article" date="2019" name="Int. J. Syst. Evol. Microbiol.">
        <title>The Global Catalogue of Microorganisms (GCM) 10K type strain sequencing project: providing services to taxonomists for standard genome sequencing and annotation.</title>
        <authorList>
            <consortium name="The Broad Institute Genomics Platform"/>
            <consortium name="The Broad Institute Genome Sequencing Center for Infectious Disease"/>
            <person name="Wu L."/>
            <person name="Ma J."/>
        </authorList>
    </citation>
    <scope>NUCLEOTIDE SEQUENCE [LARGE SCALE GENOMIC DNA]</scope>
    <source>
        <strain evidence="4">JCM 18952</strain>
    </source>
</reference>
<organism evidence="3 4">
    <name type="scientific">Paeniglutamicibacter antarcticus</name>
    <dbReference type="NCBI Taxonomy" id="494023"/>
    <lineage>
        <taxon>Bacteria</taxon>
        <taxon>Bacillati</taxon>
        <taxon>Actinomycetota</taxon>
        <taxon>Actinomycetes</taxon>
        <taxon>Micrococcales</taxon>
        <taxon>Micrococcaceae</taxon>
        <taxon>Paeniglutamicibacter</taxon>
    </lineage>
</organism>
<protein>
    <submittedName>
        <fullName evidence="3">Glycosyltransferase family 4 protein</fullName>
    </submittedName>
</protein>
<keyword evidence="1" id="KW-0808">Transferase</keyword>
<keyword evidence="4" id="KW-1185">Reference proteome</keyword>
<sequence length="308" mass="32918">MRAIPGAWPWPAPGDLDVLRAAITPGSRIVIDGLIACAAPAEIREACASGTRVHVLFHLSLLAESGLPSGEREALREKERQVVQEAHSVICTSEWAAQDLQGRYGPLPTHVLLPGTDPALPAVGSTPPQMLLLASLTPRKNHLAILRALSGLQDLSWRIMVVGPDTADPGYAKDVREFVGNAFDEGRVQVIGTRTGSELESIWMATDLLLLVSRAETFGMVVTEALAHGIPAVVGSGTGSQEALALAGFPVPGAEVPPDDPAALASVLRRWLTDARLRSEWSDAAVATRDRLPTWNQTAHQMQRILTL</sequence>
<feature type="domain" description="Glycosyl transferase family 1" evidence="2">
    <location>
        <begin position="125"/>
        <end position="285"/>
    </location>
</feature>
<dbReference type="Proteomes" id="UP001501257">
    <property type="component" value="Unassembled WGS sequence"/>
</dbReference>
<dbReference type="Pfam" id="PF00534">
    <property type="entry name" value="Glycos_transf_1"/>
    <property type="match status" value="1"/>
</dbReference>
<evidence type="ECO:0000256" key="1">
    <source>
        <dbReference type="ARBA" id="ARBA00022679"/>
    </source>
</evidence>
<name>A0ABP9TV95_9MICC</name>
<dbReference type="EMBL" id="BAABLK010000091">
    <property type="protein sequence ID" value="GAA5228865.1"/>
    <property type="molecule type" value="Genomic_DNA"/>
</dbReference>
<evidence type="ECO:0000313" key="4">
    <source>
        <dbReference type="Proteomes" id="UP001501257"/>
    </source>
</evidence>
<comment type="caution">
    <text evidence="3">The sequence shown here is derived from an EMBL/GenBank/DDBJ whole genome shotgun (WGS) entry which is preliminary data.</text>
</comment>
<dbReference type="Gene3D" id="3.40.50.2000">
    <property type="entry name" value="Glycogen Phosphorylase B"/>
    <property type="match status" value="2"/>
</dbReference>
<accession>A0ABP9TV95</accession>